<evidence type="ECO:0000313" key="2">
    <source>
        <dbReference type="Proteomes" id="UP001526147"/>
    </source>
</evidence>
<name>A0ABT3DH74_9BACI</name>
<keyword evidence="2" id="KW-1185">Reference proteome</keyword>
<reference evidence="1 2" key="1">
    <citation type="submission" date="2022-10" db="EMBL/GenBank/DDBJ databases">
        <title>Draft genome assembly of moderately radiation resistant bacterium Metabacillus halosaccharovorans.</title>
        <authorList>
            <person name="Pal S."/>
            <person name="Gopinathan A."/>
        </authorList>
    </citation>
    <scope>NUCLEOTIDE SEQUENCE [LARGE SCALE GENOMIC DNA]</scope>
    <source>
        <strain evidence="1 2">VITHBRA001</strain>
    </source>
</reference>
<dbReference type="RefSeq" id="WP_264142866.1">
    <property type="nucleotide sequence ID" value="NZ_JAOYEY010000036.1"/>
</dbReference>
<accession>A0ABT3DH74</accession>
<comment type="caution">
    <text evidence="1">The sequence shown here is derived from an EMBL/GenBank/DDBJ whole genome shotgun (WGS) entry which is preliminary data.</text>
</comment>
<dbReference type="EMBL" id="JAOYEY010000036">
    <property type="protein sequence ID" value="MCV9886238.1"/>
    <property type="molecule type" value="Genomic_DNA"/>
</dbReference>
<organism evidence="1 2">
    <name type="scientific">Metabacillus halosaccharovorans</name>
    <dbReference type="NCBI Taxonomy" id="930124"/>
    <lineage>
        <taxon>Bacteria</taxon>
        <taxon>Bacillati</taxon>
        <taxon>Bacillota</taxon>
        <taxon>Bacilli</taxon>
        <taxon>Bacillales</taxon>
        <taxon>Bacillaceae</taxon>
        <taxon>Metabacillus</taxon>
    </lineage>
</organism>
<sequence>MKIQMIELKELDIYEEDEEYKQRFINTRKIPACLTNYSLKLGKDLGLLEGSLIADLLQLQGLNGFDEIEDDPEKAAQVAEAAEQLDQVKYLKVIYLACIGLNKNLELSFDEFVSLYHESMEDMLNTYAELVTDIISSDKNQFAQGLKASTKKNKKKKIK</sequence>
<protein>
    <recommendedName>
        <fullName evidence="3">Tail assembly chaperone</fullName>
    </recommendedName>
</protein>
<proteinExistence type="predicted"/>
<gene>
    <name evidence="1" type="ORF">OIH86_11265</name>
</gene>
<evidence type="ECO:0008006" key="3">
    <source>
        <dbReference type="Google" id="ProtNLM"/>
    </source>
</evidence>
<evidence type="ECO:0000313" key="1">
    <source>
        <dbReference type="EMBL" id="MCV9886238.1"/>
    </source>
</evidence>
<dbReference type="Proteomes" id="UP001526147">
    <property type="component" value="Unassembled WGS sequence"/>
</dbReference>